<dbReference type="InterPro" id="IPR017850">
    <property type="entry name" value="Alkaline_phosphatase_core_sf"/>
</dbReference>
<dbReference type="Proteomes" id="UP000199112">
    <property type="component" value="Unassembled WGS sequence"/>
</dbReference>
<dbReference type="SUPFAM" id="SSF53649">
    <property type="entry name" value="Alkaline phosphatase-like"/>
    <property type="match status" value="1"/>
</dbReference>
<dbReference type="InterPro" id="IPR050738">
    <property type="entry name" value="Sulfatase"/>
</dbReference>
<name>A0A1H6FVF9_9EURY</name>
<evidence type="ECO:0000256" key="3">
    <source>
        <dbReference type="SAM" id="MobiDB-lite"/>
    </source>
</evidence>
<reference evidence="6" key="1">
    <citation type="submission" date="2016-10" db="EMBL/GenBank/DDBJ databases">
        <authorList>
            <person name="Varghese N."/>
            <person name="Submissions S."/>
        </authorList>
    </citation>
    <scope>NUCLEOTIDE SEQUENCE [LARGE SCALE GENOMIC DNA]</scope>
    <source>
        <strain evidence="6">CGMCC 1.8981</strain>
    </source>
</reference>
<accession>A0A1H6FVF9</accession>
<evidence type="ECO:0000313" key="6">
    <source>
        <dbReference type="Proteomes" id="UP000199112"/>
    </source>
</evidence>
<feature type="compositionally biased region" description="Basic and acidic residues" evidence="3">
    <location>
        <begin position="467"/>
        <end position="477"/>
    </location>
</feature>
<keyword evidence="6" id="KW-1185">Reference proteome</keyword>
<evidence type="ECO:0000256" key="2">
    <source>
        <dbReference type="ARBA" id="ARBA00022801"/>
    </source>
</evidence>
<gene>
    <name evidence="5" type="ORF">SAMN04487967_1758</name>
</gene>
<dbReference type="EMBL" id="FNWL01000002">
    <property type="protein sequence ID" value="SEH14767.1"/>
    <property type="molecule type" value="Genomic_DNA"/>
</dbReference>
<evidence type="ECO:0000256" key="1">
    <source>
        <dbReference type="ARBA" id="ARBA00008779"/>
    </source>
</evidence>
<dbReference type="AlphaFoldDB" id="A0A1H6FVF9"/>
<sequence>MSAFVNRPGMRNVVFLCLDSVRKDTFDDCAARLSNRADLTFKQCRAASSWSAPSYASMMTGQLPHEHGVHTHDTHVTGIDREETLLGDLESHRALGVSTNVFAGSAYGFDAFFDEFVDITEAYRYPNGLDPVAVRSDTERTGSGAYLEYLRRSLTHDHPGASLANGAVGFLDTVSETAPIPKLFDDGASAVTRTSRSLIDDTEEPFFLFGSFMEAHTPLRHIRGFDRSLHSASNTFTTAEHTVWELMESADDHREFLETRRELYGASIEYLDRTIDAFLEWIHAETSRETTVVVTADHGENQGYDFEDGLVRHKSSLSEGLVHVPLLVSNPPEGYPETEDRYVSHLELRSLLATMARDEVVDPTSERVVAEHIGMSAGPEPPDRTEHWDRLMRAAYDGTMKYVWDSQGGREEYELDRDRPGWQRRVDDDATVPEWATERFDADAYAYKREALAEAADSTTDGVDEGVQDRLEKLGYV</sequence>
<dbReference type="Pfam" id="PF00884">
    <property type="entry name" value="Sulfatase"/>
    <property type="match status" value="1"/>
</dbReference>
<dbReference type="InterPro" id="IPR000917">
    <property type="entry name" value="Sulfatase_N"/>
</dbReference>
<comment type="similarity">
    <text evidence="1">Belongs to the sulfatase family.</text>
</comment>
<dbReference type="PANTHER" id="PTHR42693:SF53">
    <property type="entry name" value="ENDO-4-O-SULFATASE"/>
    <property type="match status" value="1"/>
</dbReference>
<protein>
    <submittedName>
        <fullName evidence="5">Arylsulfatase A</fullName>
    </submittedName>
</protein>
<dbReference type="PANTHER" id="PTHR42693">
    <property type="entry name" value="ARYLSULFATASE FAMILY MEMBER"/>
    <property type="match status" value="1"/>
</dbReference>
<feature type="domain" description="Sulfatase N-terminal" evidence="4">
    <location>
        <begin position="11"/>
        <end position="348"/>
    </location>
</feature>
<dbReference type="RefSeq" id="WP_245726698.1">
    <property type="nucleotide sequence ID" value="NZ_FNWL01000002.1"/>
</dbReference>
<keyword evidence="2" id="KW-0378">Hydrolase</keyword>
<feature type="region of interest" description="Disordered" evidence="3">
    <location>
        <begin position="453"/>
        <end position="477"/>
    </location>
</feature>
<dbReference type="Gene3D" id="3.40.720.10">
    <property type="entry name" value="Alkaline Phosphatase, subunit A"/>
    <property type="match status" value="1"/>
</dbReference>
<organism evidence="5 6">
    <name type="scientific">Natronorubrum sediminis</name>
    <dbReference type="NCBI Taxonomy" id="640943"/>
    <lineage>
        <taxon>Archaea</taxon>
        <taxon>Methanobacteriati</taxon>
        <taxon>Methanobacteriota</taxon>
        <taxon>Stenosarchaea group</taxon>
        <taxon>Halobacteria</taxon>
        <taxon>Halobacteriales</taxon>
        <taxon>Natrialbaceae</taxon>
        <taxon>Natronorubrum</taxon>
    </lineage>
</organism>
<evidence type="ECO:0000259" key="4">
    <source>
        <dbReference type="Pfam" id="PF00884"/>
    </source>
</evidence>
<dbReference type="GO" id="GO:0004065">
    <property type="term" value="F:arylsulfatase activity"/>
    <property type="evidence" value="ECO:0007669"/>
    <property type="project" value="TreeGrafter"/>
</dbReference>
<proteinExistence type="inferred from homology"/>
<evidence type="ECO:0000313" key="5">
    <source>
        <dbReference type="EMBL" id="SEH14767.1"/>
    </source>
</evidence>